<evidence type="ECO:0000313" key="2">
    <source>
        <dbReference type="Proteomes" id="UP000240883"/>
    </source>
</evidence>
<protein>
    <submittedName>
        <fullName evidence="1">Uncharacterized protein</fullName>
    </submittedName>
</protein>
<proteinExistence type="predicted"/>
<dbReference type="Proteomes" id="UP000240883">
    <property type="component" value="Unassembled WGS sequence"/>
</dbReference>
<dbReference type="AlphaFoldDB" id="A0A2T2P0G0"/>
<name>A0A2T2P0G0_CORCC</name>
<reference evidence="1 2" key="1">
    <citation type="journal article" date="2018" name="Front. Microbiol.">
        <title>Genome-Wide Analysis of Corynespora cassiicola Leaf Fall Disease Putative Effectors.</title>
        <authorList>
            <person name="Lopez D."/>
            <person name="Ribeiro S."/>
            <person name="Label P."/>
            <person name="Fumanal B."/>
            <person name="Venisse J.S."/>
            <person name="Kohler A."/>
            <person name="de Oliveira R.R."/>
            <person name="Labutti K."/>
            <person name="Lipzen A."/>
            <person name="Lail K."/>
            <person name="Bauer D."/>
            <person name="Ohm R.A."/>
            <person name="Barry K.W."/>
            <person name="Spatafora J."/>
            <person name="Grigoriev I.V."/>
            <person name="Martin F.M."/>
            <person name="Pujade-Renaud V."/>
        </authorList>
    </citation>
    <scope>NUCLEOTIDE SEQUENCE [LARGE SCALE GENOMIC DNA]</scope>
    <source>
        <strain evidence="1 2">Philippines</strain>
    </source>
</reference>
<sequence>MKSKSPYSQTTKCRWSSLNQACYICYKCEKRPAYFMENYKELENMCGYYAEFKVTMMKRCIMKYPIFGMIKRNENMRRLANELFKADEPLVWKENARLFIRALVTVVMHSSEDRISEAQINSEMERHFGVKLDERVRDIDKDGFEDVPL</sequence>
<keyword evidence="2" id="KW-1185">Reference proteome</keyword>
<evidence type="ECO:0000313" key="1">
    <source>
        <dbReference type="EMBL" id="PSN71137.1"/>
    </source>
</evidence>
<organism evidence="1 2">
    <name type="scientific">Corynespora cassiicola Philippines</name>
    <dbReference type="NCBI Taxonomy" id="1448308"/>
    <lineage>
        <taxon>Eukaryota</taxon>
        <taxon>Fungi</taxon>
        <taxon>Dikarya</taxon>
        <taxon>Ascomycota</taxon>
        <taxon>Pezizomycotina</taxon>
        <taxon>Dothideomycetes</taxon>
        <taxon>Pleosporomycetidae</taxon>
        <taxon>Pleosporales</taxon>
        <taxon>Corynesporascaceae</taxon>
        <taxon>Corynespora</taxon>
    </lineage>
</organism>
<accession>A0A2T2P0G0</accession>
<dbReference type="EMBL" id="KZ678131">
    <property type="protein sequence ID" value="PSN71137.1"/>
    <property type="molecule type" value="Genomic_DNA"/>
</dbReference>
<gene>
    <name evidence="1" type="ORF">BS50DRAFT_584674</name>
</gene>